<dbReference type="GO" id="GO:0006281">
    <property type="term" value="P:DNA repair"/>
    <property type="evidence" value="ECO:0007669"/>
    <property type="project" value="UniProtKB-UniRule"/>
</dbReference>
<proteinExistence type="inferred from homology"/>
<dbReference type="Pfam" id="PF21176">
    <property type="entry name" value="RecR_HhH"/>
    <property type="match status" value="1"/>
</dbReference>
<dbReference type="AlphaFoldDB" id="A0A7S8E8E6"/>
<dbReference type="InterPro" id="IPR015967">
    <property type="entry name" value="Rcmb_RecR_Znf"/>
</dbReference>
<sequence length="203" mass="22090">MSKAIPEPVTKLIEAFSRLPSIGPKTAARLTYYLLREQDDTALVLAQALTDMKTKTRFCSNCFNITTQDVDPCAICQDSNRDQTTIVVVEEPLDVQAVERTGGYSGQYHVLHGVISPVNGVGPDDLKIAELVKRVEENTITEIIIATNPGLEGDATAMYIQRALEGKGVRITRPARGLPTGGDLEYVDSVTLMRALQGRSELG</sequence>
<dbReference type="SMART" id="SM00493">
    <property type="entry name" value="TOPRIM"/>
    <property type="match status" value="1"/>
</dbReference>
<dbReference type="Gene3D" id="3.30.60.80">
    <property type="match status" value="1"/>
</dbReference>
<keyword evidence="3 7" id="KW-0863">Zinc-finger</keyword>
<evidence type="ECO:0000256" key="3">
    <source>
        <dbReference type="ARBA" id="ARBA00022771"/>
    </source>
</evidence>
<dbReference type="PANTHER" id="PTHR30446">
    <property type="entry name" value="RECOMBINATION PROTEIN RECR"/>
    <property type="match status" value="1"/>
</dbReference>
<dbReference type="SUPFAM" id="SSF111304">
    <property type="entry name" value="Recombination protein RecR"/>
    <property type="match status" value="1"/>
</dbReference>
<keyword evidence="6 7" id="KW-0234">DNA repair</keyword>
<protein>
    <recommendedName>
        <fullName evidence="7">Recombination protein RecR</fullName>
    </recommendedName>
</protein>
<dbReference type="GO" id="GO:0008270">
    <property type="term" value="F:zinc ion binding"/>
    <property type="evidence" value="ECO:0007669"/>
    <property type="project" value="UniProtKB-KW"/>
</dbReference>
<evidence type="ECO:0000313" key="9">
    <source>
        <dbReference type="EMBL" id="QPC82232.1"/>
    </source>
</evidence>
<evidence type="ECO:0000256" key="7">
    <source>
        <dbReference type="HAMAP-Rule" id="MF_00017"/>
    </source>
</evidence>
<evidence type="ECO:0000259" key="8">
    <source>
        <dbReference type="PROSITE" id="PS50880"/>
    </source>
</evidence>
<dbReference type="Gene3D" id="6.10.250.240">
    <property type="match status" value="1"/>
</dbReference>
<comment type="function">
    <text evidence="7">May play a role in DNA repair. It seems to be involved in an RecBC-independent recombinational process of DNA repair. It may act with RecF and RecO.</text>
</comment>
<dbReference type="InterPro" id="IPR006171">
    <property type="entry name" value="TOPRIM_dom"/>
</dbReference>
<dbReference type="KEGG" id="pmet:G4Y79_21505"/>
<dbReference type="GO" id="GO:0003677">
    <property type="term" value="F:DNA binding"/>
    <property type="evidence" value="ECO:0007669"/>
    <property type="project" value="UniProtKB-UniRule"/>
</dbReference>
<dbReference type="EMBL" id="CP062983">
    <property type="protein sequence ID" value="QPC82232.1"/>
    <property type="molecule type" value="Genomic_DNA"/>
</dbReference>
<dbReference type="Proteomes" id="UP000594468">
    <property type="component" value="Chromosome"/>
</dbReference>
<comment type="caution">
    <text evidence="7">Lacks conserved residue(s) required for the propagation of feature annotation.</text>
</comment>
<dbReference type="PROSITE" id="PS50880">
    <property type="entry name" value="TOPRIM"/>
    <property type="match status" value="1"/>
</dbReference>
<organism evidence="9 10">
    <name type="scientific">Phototrophicus methaneseepsis</name>
    <dbReference type="NCBI Taxonomy" id="2710758"/>
    <lineage>
        <taxon>Bacteria</taxon>
        <taxon>Bacillati</taxon>
        <taxon>Chloroflexota</taxon>
        <taxon>Candidatus Thermofontia</taxon>
        <taxon>Phototrophicales</taxon>
        <taxon>Phototrophicaceae</taxon>
        <taxon>Phototrophicus</taxon>
    </lineage>
</organism>
<dbReference type="InterPro" id="IPR023627">
    <property type="entry name" value="Rcmb_RecR"/>
</dbReference>
<dbReference type="Gene3D" id="3.40.1360.10">
    <property type="match status" value="1"/>
</dbReference>
<dbReference type="Pfam" id="PF13662">
    <property type="entry name" value="Toprim_4"/>
    <property type="match status" value="1"/>
</dbReference>
<dbReference type="Gene3D" id="1.10.8.420">
    <property type="entry name" value="RecR Domain 1"/>
    <property type="match status" value="1"/>
</dbReference>
<keyword evidence="2 7" id="KW-0227">DNA damage</keyword>
<dbReference type="InterPro" id="IPR034137">
    <property type="entry name" value="TOPRIM_RecR"/>
</dbReference>
<keyword evidence="1 7" id="KW-0479">Metal-binding</keyword>
<keyword evidence="4 7" id="KW-0862">Zinc</keyword>
<evidence type="ECO:0000313" key="10">
    <source>
        <dbReference type="Proteomes" id="UP000594468"/>
    </source>
</evidence>
<dbReference type="Pfam" id="PF02132">
    <property type="entry name" value="RecR_ZnF"/>
    <property type="match status" value="1"/>
</dbReference>
<dbReference type="RefSeq" id="WP_195170301.1">
    <property type="nucleotide sequence ID" value="NZ_CP062983.1"/>
</dbReference>
<keyword evidence="10" id="KW-1185">Reference proteome</keyword>
<dbReference type="HAMAP" id="MF_00017">
    <property type="entry name" value="RecR"/>
    <property type="match status" value="1"/>
</dbReference>
<reference evidence="9 10" key="1">
    <citation type="submission" date="2020-02" db="EMBL/GenBank/DDBJ databases">
        <authorList>
            <person name="Zheng R.K."/>
            <person name="Sun C.M."/>
        </authorList>
    </citation>
    <scope>NUCLEOTIDE SEQUENCE [LARGE SCALE GENOMIC DNA]</scope>
    <source>
        <strain evidence="10">rifampicinis</strain>
    </source>
</reference>
<evidence type="ECO:0000256" key="5">
    <source>
        <dbReference type="ARBA" id="ARBA00023172"/>
    </source>
</evidence>
<evidence type="ECO:0000256" key="1">
    <source>
        <dbReference type="ARBA" id="ARBA00022723"/>
    </source>
</evidence>
<accession>A0A7S8E8E6</accession>
<dbReference type="PANTHER" id="PTHR30446:SF0">
    <property type="entry name" value="RECOMBINATION PROTEIN RECR"/>
    <property type="match status" value="1"/>
</dbReference>
<name>A0A7S8E8E6_9CHLR</name>
<evidence type="ECO:0000256" key="4">
    <source>
        <dbReference type="ARBA" id="ARBA00022833"/>
    </source>
</evidence>
<dbReference type="CDD" id="cd01025">
    <property type="entry name" value="TOPRIM_recR"/>
    <property type="match status" value="1"/>
</dbReference>
<gene>
    <name evidence="7 9" type="primary">recR</name>
    <name evidence="9" type="ORF">G4Y79_21505</name>
</gene>
<keyword evidence="5 7" id="KW-0233">DNA recombination</keyword>
<dbReference type="NCBIfam" id="TIGR00615">
    <property type="entry name" value="recR"/>
    <property type="match status" value="1"/>
</dbReference>
<comment type="similarity">
    <text evidence="7">Belongs to the RecR family.</text>
</comment>
<evidence type="ECO:0000256" key="6">
    <source>
        <dbReference type="ARBA" id="ARBA00023204"/>
    </source>
</evidence>
<feature type="domain" description="Toprim" evidence="8">
    <location>
        <begin position="84"/>
        <end position="179"/>
    </location>
</feature>
<dbReference type="Pfam" id="PF21175">
    <property type="entry name" value="RecR_C"/>
    <property type="match status" value="1"/>
</dbReference>
<dbReference type="InterPro" id="IPR000093">
    <property type="entry name" value="DNA_Rcmb_RecR"/>
</dbReference>
<dbReference type="GO" id="GO:0006310">
    <property type="term" value="P:DNA recombination"/>
    <property type="evidence" value="ECO:0007669"/>
    <property type="project" value="UniProtKB-UniRule"/>
</dbReference>
<evidence type="ECO:0000256" key="2">
    <source>
        <dbReference type="ARBA" id="ARBA00022763"/>
    </source>
</evidence>